<evidence type="ECO:0000313" key="10">
    <source>
        <dbReference type="Proteomes" id="UP000001396"/>
    </source>
</evidence>
<dbReference type="PROSITE" id="PS50076">
    <property type="entry name" value="DNAJ_2"/>
    <property type="match status" value="1"/>
</dbReference>
<protein>
    <submittedName>
        <fullName evidence="9">Mitochondrial import inner membrane translocase subunit 14</fullName>
    </submittedName>
</protein>
<proteinExistence type="inferred from homology"/>
<gene>
    <name evidence="9" type="primary">dnajc19</name>
    <name evidence="9" type="ORF">PPL_00146</name>
</gene>
<dbReference type="SUPFAM" id="SSF46565">
    <property type="entry name" value="Chaperone J-domain"/>
    <property type="match status" value="1"/>
</dbReference>
<dbReference type="GO" id="GO:0001405">
    <property type="term" value="C:PAM complex, Tim23 associated import motor"/>
    <property type="evidence" value="ECO:0007669"/>
    <property type="project" value="TreeGrafter"/>
</dbReference>
<organism evidence="9 10">
    <name type="scientific">Heterostelium pallidum (strain ATCC 26659 / Pp 5 / PN500)</name>
    <name type="common">Cellular slime mold</name>
    <name type="synonym">Polysphondylium pallidum</name>
    <dbReference type="NCBI Taxonomy" id="670386"/>
    <lineage>
        <taxon>Eukaryota</taxon>
        <taxon>Amoebozoa</taxon>
        <taxon>Evosea</taxon>
        <taxon>Eumycetozoa</taxon>
        <taxon>Dictyostelia</taxon>
        <taxon>Acytosteliales</taxon>
        <taxon>Acytosteliaceae</taxon>
        <taxon>Heterostelium</taxon>
    </lineage>
</organism>
<dbReference type="OMA" id="RYLIHAW"/>
<dbReference type="GO" id="GO:0001671">
    <property type="term" value="F:ATPase activator activity"/>
    <property type="evidence" value="ECO:0007669"/>
    <property type="project" value="TreeGrafter"/>
</dbReference>
<feature type="domain" description="J" evidence="8">
    <location>
        <begin position="59"/>
        <end position="111"/>
    </location>
</feature>
<evidence type="ECO:0000259" key="8">
    <source>
        <dbReference type="PROSITE" id="PS50076"/>
    </source>
</evidence>
<dbReference type="GeneID" id="31355680"/>
<dbReference type="Gene3D" id="1.10.287.110">
    <property type="entry name" value="DnaJ domain"/>
    <property type="match status" value="1"/>
</dbReference>
<dbReference type="InParanoid" id="D3AVN1"/>
<evidence type="ECO:0000256" key="5">
    <source>
        <dbReference type="ARBA" id="ARBA00023128"/>
    </source>
</evidence>
<evidence type="ECO:0000256" key="7">
    <source>
        <dbReference type="ARBA" id="ARBA00038105"/>
    </source>
</evidence>
<dbReference type="EMBL" id="ADBJ01000002">
    <property type="protein sequence ID" value="EFA86354.1"/>
    <property type="molecule type" value="Genomic_DNA"/>
</dbReference>
<comment type="caution">
    <text evidence="9">The sequence shown here is derived from an EMBL/GenBank/DDBJ whole genome shotgun (WGS) entry which is preliminary data.</text>
</comment>
<dbReference type="PANTHER" id="PTHR12763">
    <property type="match status" value="1"/>
</dbReference>
<sequence>MATPFIIGLAVAGAAYATRGAIRAASKLKSNPNFFFSMGRQASEGNFGEGFRAKMDKEEAAAILGIPENADEKLVKETHKKLMIKNHPDRGGSSYLATKVNEARNIMVGKQ</sequence>
<dbReference type="PANTHER" id="PTHR12763:SF28">
    <property type="entry name" value="GEO10507P1-RELATED"/>
    <property type="match status" value="1"/>
</dbReference>
<dbReference type="FunCoup" id="D3AVN1">
    <property type="interactions" value="203"/>
</dbReference>
<dbReference type="STRING" id="670386.D3AVN1"/>
<keyword evidence="2" id="KW-0812">Transmembrane</keyword>
<dbReference type="InterPro" id="IPR001623">
    <property type="entry name" value="DnaJ_domain"/>
</dbReference>
<dbReference type="Proteomes" id="UP000001396">
    <property type="component" value="Unassembled WGS sequence"/>
</dbReference>
<keyword evidence="3" id="KW-0999">Mitochondrion inner membrane</keyword>
<dbReference type="CDD" id="cd06257">
    <property type="entry name" value="DnaJ"/>
    <property type="match status" value="1"/>
</dbReference>
<dbReference type="FunFam" id="1.10.287.110:FF:000001">
    <property type="entry name" value="Import inner membrane translocase subunit tim14"/>
    <property type="match status" value="1"/>
</dbReference>
<evidence type="ECO:0000256" key="1">
    <source>
        <dbReference type="ARBA" id="ARBA00004434"/>
    </source>
</evidence>
<evidence type="ECO:0000256" key="6">
    <source>
        <dbReference type="ARBA" id="ARBA00023136"/>
    </source>
</evidence>
<dbReference type="InterPro" id="IPR036869">
    <property type="entry name" value="J_dom_sf"/>
</dbReference>
<dbReference type="SMART" id="SM00271">
    <property type="entry name" value="DnaJ"/>
    <property type="match status" value="1"/>
</dbReference>
<comment type="similarity">
    <text evidence="7">Belongs to the TIM14 family.</text>
</comment>
<evidence type="ECO:0000313" key="9">
    <source>
        <dbReference type="EMBL" id="EFA86354.1"/>
    </source>
</evidence>
<comment type="subcellular location">
    <subcellularLocation>
        <location evidence="1">Mitochondrion inner membrane</location>
        <topology evidence="1">Single-pass membrane protein</topology>
    </subcellularLocation>
</comment>
<dbReference type="AlphaFoldDB" id="D3AVN1"/>
<keyword evidence="6" id="KW-0472">Membrane</keyword>
<reference evidence="9 10" key="1">
    <citation type="journal article" date="2011" name="Genome Res.">
        <title>Phylogeny-wide analysis of social amoeba genomes highlights ancient origins for complex intercellular communication.</title>
        <authorList>
            <person name="Heidel A.J."/>
            <person name="Lawal H.M."/>
            <person name="Felder M."/>
            <person name="Schilde C."/>
            <person name="Helps N.R."/>
            <person name="Tunggal B."/>
            <person name="Rivero F."/>
            <person name="John U."/>
            <person name="Schleicher M."/>
            <person name="Eichinger L."/>
            <person name="Platzer M."/>
            <person name="Noegel A.A."/>
            <person name="Schaap P."/>
            <person name="Gloeckner G."/>
        </authorList>
    </citation>
    <scope>NUCLEOTIDE SEQUENCE [LARGE SCALE GENOMIC DNA]</scope>
    <source>
        <strain evidence="10">ATCC 26659 / Pp 5 / PN500</strain>
    </source>
</reference>
<evidence type="ECO:0000256" key="3">
    <source>
        <dbReference type="ARBA" id="ARBA00022792"/>
    </source>
</evidence>
<name>D3AVN1_HETP5</name>
<evidence type="ECO:0000256" key="4">
    <source>
        <dbReference type="ARBA" id="ARBA00022989"/>
    </source>
</evidence>
<evidence type="ECO:0000256" key="2">
    <source>
        <dbReference type="ARBA" id="ARBA00022692"/>
    </source>
</evidence>
<keyword evidence="4" id="KW-1133">Transmembrane helix</keyword>
<accession>D3AVN1</accession>
<dbReference type="RefSeq" id="XP_020438459.1">
    <property type="nucleotide sequence ID" value="XM_020571185.1"/>
</dbReference>
<keyword evidence="5" id="KW-0496">Mitochondrion</keyword>
<dbReference type="GO" id="GO:0030150">
    <property type="term" value="P:protein import into mitochondrial matrix"/>
    <property type="evidence" value="ECO:0007669"/>
    <property type="project" value="TreeGrafter"/>
</dbReference>
<keyword evidence="10" id="KW-1185">Reference proteome</keyword>